<evidence type="ECO:0000259" key="8">
    <source>
        <dbReference type="PROSITE" id="PS50011"/>
    </source>
</evidence>
<dbReference type="InterPro" id="IPR052751">
    <property type="entry name" value="Plant_MAPKKK"/>
</dbReference>
<dbReference type="AlphaFoldDB" id="A0A8T1R971"/>
<reference evidence="9" key="1">
    <citation type="submission" date="2020-12" db="EMBL/GenBank/DDBJ databases">
        <title>WGS assembly of Carya illinoinensis cv. Pawnee.</title>
        <authorList>
            <person name="Platts A."/>
            <person name="Shu S."/>
            <person name="Wright S."/>
            <person name="Barry K."/>
            <person name="Edger P."/>
            <person name="Pires J.C."/>
            <person name="Schmutz J."/>
        </authorList>
    </citation>
    <scope>NUCLEOTIDE SEQUENCE</scope>
    <source>
        <tissue evidence="9">Leaf</tissue>
    </source>
</reference>
<dbReference type="Proteomes" id="UP000811609">
    <property type="component" value="Chromosome 2"/>
</dbReference>
<dbReference type="GO" id="GO:0005524">
    <property type="term" value="F:ATP binding"/>
    <property type="evidence" value="ECO:0007669"/>
    <property type="project" value="UniProtKB-UniRule"/>
</dbReference>
<keyword evidence="2 5" id="KW-0547">Nucleotide-binding</keyword>
<evidence type="ECO:0000256" key="3">
    <source>
        <dbReference type="ARBA" id="ARBA00022777"/>
    </source>
</evidence>
<dbReference type="PROSITE" id="PS00108">
    <property type="entry name" value="PROTEIN_KINASE_ST"/>
    <property type="match status" value="1"/>
</dbReference>
<proteinExistence type="inferred from homology"/>
<keyword evidence="3" id="KW-0418">Kinase</keyword>
<gene>
    <name evidence="9" type="ORF">CIPAW_02G007800</name>
</gene>
<feature type="binding site" evidence="5">
    <location>
        <position position="58"/>
    </location>
    <ligand>
        <name>ATP</name>
        <dbReference type="ChEBI" id="CHEBI:30616"/>
    </ligand>
</feature>
<evidence type="ECO:0000256" key="6">
    <source>
        <dbReference type="RuleBase" id="RU000304"/>
    </source>
</evidence>
<dbReference type="InterPro" id="IPR008271">
    <property type="entry name" value="Ser/Thr_kinase_AS"/>
</dbReference>
<feature type="domain" description="Protein kinase" evidence="8">
    <location>
        <begin position="25"/>
        <end position="289"/>
    </location>
</feature>
<evidence type="ECO:0000256" key="7">
    <source>
        <dbReference type="SAM" id="MobiDB-lite"/>
    </source>
</evidence>
<evidence type="ECO:0000256" key="2">
    <source>
        <dbReference type="ARBA" id="ARBA00022741"/>
    </source>
</evidence>
<evidence type="ECO:0000313" key="9">
    <source>
        <dbReference type="EMBL" id="KAG6663165.1"/>
    </source>
</evidence>
<dbReference type="InterPro" id="IPR000719">
    <property type="entry name" value="Prot_kinase_dom"/>
</dbReference>
<dbReference type="GO" id="GO:0004674">
    <property type="term" value="F:protein serine/threonine kinase activity"/>
    <property type="evidence" value="ECO:0007669"/>
    <property type="project" value="UniProtKB-KW"/>
</dbReference>
<keyword evidence="10" id="KW-1185">Reference proteome</keyword>
<evidence type="ECO:0000313" key="10">
    <source>
        <dbReference type="Proteomes" id="UP000811609"/>
    </source>
</evidence>
<keyword evidence="1" id="KW-0808">Transferase</keyword>
<keyword evidence="6" id="KW-0723">Serine/threonine-protein kinase</keyword>
<comment type="similarity">
    <text evidence="6">Belongs to the protein kinase superfamily.</text>
</comment>
<dbReference type="SMART" id="SM00220">
    <property type="entry name" value="S_TKc"/>
    <property type="match status" value="1"/>
</dbReference>
<dbReference type="PROSITE" id="PS00107">
    <property type="entry name" value="PROTEIN_KINASE_ATP"/>
    <property type="match status" value="1"/>
</dbReference>
<accession>A0A8T1R971</accession>
<keyword evidence="4 5" id="KW-0067">ATP-binding</keyword>
<evidence type="ECO:0000256" key="4">
    <source>
        <dbReference type="ARBA" id="ARBA00022840"/>
    </source>
</evidence>
<dbReference type="GO" id="GO:0007165">
    <property type="term" value="P:signal transduction"/>
    <property type="evidence" value="ECO:0007669"/>
    <property type="project" value="TreeGrafter"/>
</dbReference>
<feature type="region of interest" description="Disordered" evidence="7">
    <location>
        <begin position="294"/>
        <end position="316"/>
    </location>
</feature>
<dbReference type="PROSITE" id="PS50011">
    <property type="entry name" value="PROTEIN_KINASE_DOM"/>
    <property type="match status" value="1"/>
</dbReference>
<dbReference type="Pfam" id="PF00069">
    <property type="entry name" value="Pkinase"/>
    <property type="match status" value="1"/>
</dbReference>
<dbReference type="CDD" id="cd06606">
    <property type="entry name" value="STKc_MAPKKK"/>
    <property type="match status" value="1"/>
</dbReference>
<dbReference type="EMBL" id="CM031810">
    <property type="protein sequence ID" value="KAG6663165.1"/>
    <property type="molecule type" value="Genomic_DNA"/>
</dbReference>
<dbReference type="PANTHER" id="PTHR48011">
    <property type="entry name" value="CCR4-NOT TRANSCRIPTIONAL COMPLEX SUBUNIT CAF120-RELATED"/>
    <property type="match status" value="1"/>
</dbReference>
<dbReference type="InterPro" id="IPR017441">
    <property type="entry name" value="Protein_kinase_ATP_BS"/>
</dbReference>
<comment type="caution">
    <text evidence="9">The sequence shown here is derived from an EMBL/GenBank/DDBJ whole genome shotgun (WGS) entry which is preliminary data.</text>
</comment>
<feature type="compositionally biased region" description="Basic and acidic residues" evidence="7">
    <location>
        <begin position="294"/>
        <end position="309"/>
    </location>
</feature>
<sequence>MFMFLPFSQRKPHQEIALRSPSMEWVRGEPVGHGSFATVNLAIPRNGSTHASPLMVVKSSESSCSVSLKNEKQVLDQLSTCPHVIRCLGEDRSVENGEELYNLFLEYASHGSLADQLKNRGGSLPESDVRRYVKSVLKGLRDVHARGFVHCDIKLQNILVFGNGAIKIADFGLARKAEQEQSGEGNRTEFRGTPLYMSPESVNDSEYESPADIWALGCAVVEMLTGKPAWNCGPEYNICKLLIRIGVGDEVPQVPKELSFEGKDFLGKCFVKDPRKRWTAEMLLDHPFVAADDNNDHDAIPLEDRDESKTSSSPRSPFDFPEWVSVQSSVVVSPESSPNSGKVVEWEVMNSGVGSSTLSGFCSPMDRLRQLVADESPNWNFSETWLTVR</sequence>
<evidence type="ECO:0000256" key="5">
    <source>
        <dbReference type="PROSITE-ProRule" id="PRU10141"/>
    </source>
</evidence>
<name>A0A8T1R971_CARIL</name>
<dbReference type="PANTHER" id="PTHR48011:SF18">
    <property type="entry name" value="MITOGEN-ACTIVATED PROTEIN KINASE KINASE KINASE 19-RELATED"/>
    <property type="match status" value="1"/>
</dbReference>
<organism evidence="9 10">
    <name type="scientific">Carya illinoinensis</name>
    <name type="common">Pecan</name>
    <dbReference type="NCBI Taxonomy" id="32201"/>
    <lineage>
        <taxon>Eukaryota</taxon>
        <taxon>Viridiplantae</taxon>
        <taxon>Streptophyta</taxon>
        <taxon>Embryophyta</taxon>
        <taxon>Tracheophyta</taxon>
        <taxon>Spermatophyta</taxon>
        <taxon>Magnoliopsida</taxon>
        <taxon>eudicotyledons</taxon>
        <taxon>Gunneridae</taxon>
        <taxon>Pentapetalae</taxon>
        <taxon>rosids</taxon>
        <taxon>fabids</taxon>
        <taxon>Fagales</taxon>
        <taxon>Juglandaceae</taxon>
        <taxon>Carya</taxon>
    </lineage>
</organism>
<evidence type="ECO:0000256" key="1">
    <source>
        <dbReference type="ARBA" id="ARBA00022679"/>
    </source>
</evidence>
<protein>
    <recommendedName>
        <fullName evidence="8">Protein kinase domain-containing protein</fullName>
    </recommendedName>
</protein>